<keyword evidence="5 12" id="KW-0812">Transmembrane</keyword>
<dbReference type="Proteomes" id="UP000426444">
    <property type="component" value="Chromosome"/>
</dbReference>
<dbReference type="PANTHER" id="PTHR39188">
    <property type="entry name" value="MEMBRANE-ASSOCIATED ZINC METALLOPROTEASE M50B"/>
    <property type="match status" value="1"/>
</dbReference>
<dbReference type="GO" id="GO:0008237">
    <property type="term" value="F:metallopeptidase activity"/>
    <property type="evidence" value="ECO:0007669"/>
    <property type="project" value="UniProtKB-KW"/>
</dbReference>
<evidence type="ECO:0000256" key="5">
    <source>
        <dbReference type="ARBA" id="ARBA00022692"/>
    </source>
</evidence>
<comment type="similarity">
    <text evidence="3">Belongs to the peptidase M50B family.</text>
</comment>
<feature type="domain" description="Peptidase M50" evidence="13">
    <location>
        <begin position="33"/>
        <end position="104"/>
    </location>
</feature>
<organism evidence="14 15">
    <name type="scientific">Candidatus Syntrophocurvum alkaliphilum</name>
    <dbReference type="NCBI Taxonomy" id="2293317"/>
    <lineage>
        <taxon>Bacteria</taxon>
        <taxon>Bacillati</taxon>
        <taxon>Bacillota</taxon>
        <taxon>Clostridia</taxon>
        <taxon>Eubacteriales</taxon>
        <taxon>Syntrophomonadaceae</taxon>
        <taxon>Candidatus Syntrophocurvum</taxon>
    </lineage>
</organism>
<keyword evidence="11 12" id="KW-0472">Membrane</keyword>
<evidence type="ECO:0000259" key="13">
    <source>
        <dbReference type="Pfam" id="PF02163"/>
    </source>
</evidence>
<feature type="transmembrane region" description="Helical" evidence="12">
    <location>
        <begin position="110"/>
        <end position="132"/>
    </location>
</feature>
<comment type="cofactor">
    <cofactor evidence="1">
        <name>Zn(2+)</name>
        <dbReference type="ChEBI" id="CHEBI:29105"/>
    </cofactor>
</comment>
<dbReference type="GO" id="GO:0006508">
    <property type="term" value="P:proteolysis"/>
    <property type="evidence" value="ECO:0007669"/>
    <property type="project" value="UniProtKB-KW"/>
</dbReference>
<evidence type="ECO:0000256" key="12">
    <source>
        <dbReference type="SAM" id="Phobius"/>
    </source>
</evidence>
<evidence type="ECO:0000313" key="14">
    <source>
        <dbReference type="EMBL" id="QGU00040.1"/>
    </source>
</evidence>
<evidence type="ECO:0000256" key="4">
    <source>
        <dbReference type="ARBA" id="ARBA00022670"/>
    </source>
</evidence>
<evidence type="ECO:0000256" key="6">
    <source>
        <dbReference type="ARBA" id="ARBA00022723"/>
    </source>
</evidence>
<keyword evidence="6" id="KW-0479">Metal-binding</keyword>
<feature type="transmembrane region" description="Helical" evidence="12">
    <location>
        <begin position="177"/>
        <end position="196"/>
    </location>
</feature>
<evidence type="ECO:0000256" key="7">
    <source>
        <dbReference type="ARBA" id="ARBA00022801"/>
    </source>
</evidence>
<dbReference type="RefSeq" id="WP_156203869.1">
    <property type="nucleotide sequence ID" value="NZ_CP046457.1"/>
</dbReference>
<proteinExistence type="inferred from homology"/>
<reference evidence="15" key="1">
    <citation type="journal article" date="2019" name="Microbiology">
        <title>Complete Genome Sequence of an Uncultured Bacterium of the Candidate Phylum Bipolaricaulota.</title>
        <authorList>
            <person name="Kadnikov V.V."/>
            <person name="Mardanov A.V."/>
            <person name="Beletsky A.V."/>
            <person name="Frank Y.A."/>
            <person name="Karnachuk O.V."/>
            <person name="Ravin N.V."/>
        </authorList>
    </citation>
    <scope>NUCLEOTIDE SEQUENCE [LARGE SCALE GENOMIC DNA]</scope>
</reference>
<name>A0A6I6DCU3_9FIRM</name>
<dbReference type="EMBL" id="CP046457">
    <property type="protein sequence ID" value="QGU00040.1"/>
    <property type="molecule type" value="Genomic_DNA"/>
</dbReference>
<keyword evidence="8" id="KW-0862">Zinc</keyword>
<evidence type="ECO:0000256" key="10">
    <source>
        <dbReference type="ARBA" id="ARBA00023049"/>
    </source>
</evidence>
<dbReference type="OrthoDB" id="166377at2"/>
<evidence type="ECO:0000256" key="9">
    <source>
        <dbReference type="ARBA" id="ARBA00022989"/>
    </source>
</evidence>
<feature type="domain" description="Peptidase M50" evidence="13">
    <location>
        <begin position="110"/>
        <end position="167"/>
    </location>
</feature>
<dbReference type="KEGG" id="salq:SYNTR_1446"/>
<dbReference type="GO" id="GO:0016020">
    <property type="term" value="C:membrane"/>
    <property type="evidence" value="ECO:0007669"/>
    <property type="project" value="UniProtKB-SubCell"/>
</dbReference>
<dbReference type="AlphaFoldDB" id="A0A6I6DCU3"/>
<evidence type="ECO:0000313" key="15">
    <source>
        <dbReference type="Proteomes" id="UP000426444"/>
    </source>
</evidence>
<feature type="transmembrane region" description="Helical" evidence="12">
    <location>
        <begin position="84"/>
        <end position="104"/>
    </location>
</feature>
<evidence type="ECO:0000256" key="3">
    <source>
        <dbReference type="ARBA" id="ARBA00007931"/>
    </source>
</evidence>
<keyword evidence="9 12" id="KW-1133">Transmembrane helix</keyword>
<dbReference type="CDD" id="cd06161">
    <property type="entry name" value="S2P-M50_SpoIVFB"/>
    <property type="match status" value="1"/>
</dbReference>
<feature type="transmembrane region" description="Helical" evidence="12">
    <location>
        <begin position="16"/>
        <end position="42"/>
    </location>
</feature>
<dbReference type="InterPro" id="IPR008915">
    <property type="entry name" value="Peptidase_M50"/>
</dbReference>
<comment type="subcellular location">
    <subcellularLocation>
        <location evidence="2">Membrane</location>
        <topology evidence="2">Multi-pass membrane protein</topology>
    </subcellularLocation>
</comment>
<keyword evidence="15" id="KW-1185">Reference proteome</keyword>
<evidence type="ECO:0000256" key="2">
    <source>
        <dbReference type="ARBA" id="ARBA00004141"/>
    </source>
</evidence>
<evidence type="ECO:0000256" key="11">
    <source>
        <dbReference type="ARBA" id="ARBA00023136"/>
    </source>
</evidence>
<dbReference type="Pfam" id="PF02163">
    <property type="entry name" value="Peptidase_M50"/>
    <property type="match status" value="2"/>
</dbReference>
<dbReference type="GO" id="GO:0046872">
    <property type="term" value="F:metal ion binding"/>
    <property type="evidence" value="ECO:0007669"/>
    <property type="project" value="UniProtKB-KW"/>
</dbReference>
<feature type="transmembrane region" description="Helical" evidence="12">
    <location>
        <begin position="153"/>
        <end position="171"/>
    </location>
</feature>
<gene>
    <name evidence="14" type="ORF">SYNTR_1446</name>
</gene>
<accession>A0A6I6DCU3</accession>
<protein>
    <recommendedName>
        <fullName evidence="13">Peptidase M50 domain-containing protein</fullName>
    </recommendedName>
</protein>
<evidence type="ECO:0000256" key="8">
    <source>
        <dbReference type="ARBA" id="ARBA00022833"/>
    </source>
</evidence>
<evidence type="ECO:0000256" key="1">
    <source>
        <dbReference type="ARBA" id="ARBA00001947"/>
    </source>
</evidence>
<sequence>MKLASIAGITFKINPVLLFLCILYGLLGLLIEVFIIFSAVIIHELAHIIVAKLMGIKVIEVELFPFGGQAKIESFMGLDPEKEIYVALAGPIISLSLAGILYFLNPSINSTYLSLLVKINALLGIFNLIPIIPLDGGKVVRALLSTLIGYKKATEWLSLLGKVFALALIGYGSYQTYFHNTGINFIVLGVFLFWAAHREGKLLAYAFMRFLVNKKQDLSKNGYLPARQIVSNYDVTVKQLLNNTRPNFYLIVVVIDDNHQVVAMKTEAELIELLLTKGPNLKLGDC</sequence>
<keyword evidence="7" id="KW-0378">Hydrolase</keyword>
<keyword evidence="10" id="KW-0482">Metalloprotease</keyword>
<keyword evidence="4" id="KW-0645">Protease</keyword>
<dbReference type="PANTHER" id="PTHR39188:SF3">
    <property type="entry name" value="STAGE IV SPORULATION PROTEIN FB"/>
    <property type="match status" value="1"/>
</dbReference>